<sequence length="108" mass="11914">MDTDIDLESSIIELIINAGQSKAFAFEALACAKQGEWHKVDGLIEQSKEAANEAHKVQTTFIGLDEGCGKLPITLVMVHAQDHIMTAMLARELIEELIAIYKKSRTTD</sequence>
<evidence type="ECO:0000256" key="3">
    <source>
        <dbReference type="ARBA" id="ARBA00022679"/>
    </source>
</evidence>
<dbReference type="InterPro" id="IPR036542">
    <property type="entry name" value="PTS_IIA_lac/cel_sf"/>
</dbReference>
<dbReference type="InterPro" id="IPR003188">
    <property type="entry name" value="PTS_IIA_lac/cel"/>
</dbReference>
<evidence type="ECO:0000256" key="2">
    <source>
        <dbReference type="ARBA" id="ARBA00022597"/>
    </source>
</evidence>
<gene>
    <name evidence="6" type="ORF">GCM10011328_20630</name>
</gene>
<keyword evidence="1" id="KW-0813">Transport</keyword>
<keyword evidence="7" id="KW-1185">Reference proteome</keyword>
<organism evidence="6 7">
    <name type="scientific">Hafnia psychrotolerans</name>
    <dbReference type="NCBI Taxonomy" id="1477018"/>
    <lineage>
        <taxon>Bacteria</taxon>
        <taxon>Pseudomonadati</taxon>
        <taxon>Pseudomonadota</taxon>
        <taxon>Gammaproteobacteria</taxon>
        <taxon>Enterobacterales</taxon>
        <taxon>Hafniaceae</taxon>
        <taxon>Hafnia</taxon>
    </lineage>
</organism>
<keyword evidence="4" id="KW-0598">Phosphotransferase system</keyword>
<accession>A0ABQ1GKQ8</accession>
<evidence type="ECO:0000256" key="1">
    <source>
        <dbReference type="ARBA" id="ARBA00022448"/>
    </source>
</evidence>
<evidence type="ECO:0000313" key="6">
    <source>
        <dbReference type="EMBL" id="GGA45334.1"/>
    </source>
</evidence>
<comment type="caution">
    <text evidence="6">The sequence shown here is derived from an EMBL/GenBank/DDBJ whole genome shotgun (WGS) entry which is preliminary data.</text>
</comment>
<dbReference type="EMBL" id="BMFZ01000004">
    <property type="protein sequence ID" value="GGA45334.1"/>
    <property type="molecule type" value="Genomic_DNA"/>
</dbReference>
<dbReference type="Proteomes" id="UP000627464">
    <property type="component" value="Unassembled WGS sequence"/>
</dbReference>
<dbReference type="Gene3D" id="1.20.58.80">
    <property type="entry name" value="Phosphotransferase system, lactose/cellobiose-type IIA subunit"/>
    <property type="match status" value="1"/>
</dbReference>
<keyword evidence="3" id="KW-0808">Transferase</keyword>
<dbReference type="PROSITE" id="PS51095">
    <property type="entry name" value="PTS_EIIA_TYPE_3"/>
    <property type="match status" value="1"/>
</dbReference>
<evidence type="ECO:0000256" key="5">
    <source>
        <dbReference type="PROSITE-ProRule" id="PRU00418"/>
    </source>
</evidence>
<keyword evidence="2" id="KW-0762">Sugar transport</keyword>
<dbReference type="SUPFAM" id="SSF46973">
    <property type="entry name" value="Enzyme IIa from lactose specific PTS, IIa-lac"/>
    <property type="match status" value="1"/>
</dbReference>
<name>A0ABQ1GKQ8_9GAMM</name>
<dbReference type="PANTHER" id="PTHR34382">
    <property type="entry name" value="PTS SYSTEM N,N'-DIACETYLCHITOBIOSE-SPECIFIC EIIA COMPONENT"/>
    <property type="match status" value="1"/>
</dbReference>
<dbReference type="PANTHER" id="PTHR34382:SF7">
    <property type="entry name" value="PTS SYSTEM N,N'-DIACETYLCHITOBIOSE-SPECIFIC EIIA COMPONENT"/>
    <property type="match status" value="1"/>
</dbReference>
<proteinExistence type="predicted"/>
<dbReference type="CDD" id="cd00215">
    <property type="entry name" value="PTS_IIA_lac"/>
    <property type="match status" value="1"/>
</dbReference>
<dbReference type="Pfam" id="PF02255">
    <property type="entry name" value="PTS_IIA"/>
    <property type="match status" value="1"/>
</dbReference>
<evidence type="ECO:0000313" key="7">
    <source>
        <dbReference type="Proteomes" id="UP000627464"/>
    </source>
</evidence>
<feature type="modified residue" description="Phosphohistidine; by HPr" evidence="5">
    <location>
        <position position="79"/>
    </location>
</feature>
<protein>
    <submittedName>
        <fullName evidence="6">Molecular chaperone TorD</fullName>
    </submittedName>
</protein>
<dbReference type="PIRSF" id="PIRSF000699">
    <property type="entry name" value="PTS_IILac_III"/>
    <property type="match status" value="1"/>
</dbReference>
<reference evidence="7" key="1">
    <citation type="journal article" date="2019" name="Int. J. Syst. Evol. Microbiol.">
        <title>The Global Catalogue of Microorganisms (GCM) 10K type strain sequencing project: providing services to taxonomists for standard genome sequencing and annotation.</title>
        <authorList>
            <consortium name="The Broad Institute Genomics Platform"/>
            <consortium name="The Broad Institute Genome Sequencing Center for Infectious Disease"/>
            <person name="Wu L."/>
            <person name="Ma J."/>
        </authorList>
    </citation>
    <scope>NUCLEOTIDE SEQUENCE [LARGE SCALE GENOMIC DNA]</scope>
    <source>
        <strain evidence="7">CGMCC 1.12806</strain>
    </source>
</reference>
<evidence type="ECO:0000256" key="4">
    <source>
        <dbReference type="ARBA" id="ARBA00022683"/>
    </source>
</evidence>